<sequence length="158" mass="17855">MYTLSQHKVPVLIFSAGLGDVVELLLKKFKLFYENIKIVSNFMSFNQEGFLVGFQEKIIHSFNKNPASISSSEFFKWKLPHRRFVLLIGDSTGDVNMANGLFLDCNTPNCLSNSIPSDDSRSCTEGFSSKDSRPNLSCSLHNVFKIGFLNHSRRPEVQ</sequence>
<name>A0A448WX43_9PLAT</name>
<evidence type="ECO:0000256" key="4">
    <source>
        <dbReference type="ARBA" id="ARBA00022723"/>
    </source>
</evidence>
<dbReference type="AlphaFoldDB" id="A0A448WX43"/>
<dbReference type="OrthoDB" id="10014216at2759"/>
<evidence type="ECO:0000256" key="7">
    <source>
        <dbReference type="ARBA" id="ARBA00022842"/>
    </source>
</evidence>
<dbReference type="GO" id="GO:0008253">
    <property type="term" value="F:5'-nucleotidase activity"/>
    <property type="evidence" value="ECO:0007669"/>
    <property type="project" value="UniProtKB-EC"/>
</dbReference>
<dbReference type="InterPro" id="IPR023214">
    <property type="entry name" value="HAD_sf"/>
</dbReference>
<evidence type="ECO:0000256" key="2">
    <source>
        <dbReference type="ARBA" id="ARBA00008389"/>
    </source>
</evidence>
<dbReference type="GO" id="GO:0000166">
    <property type="term" value="F:nucleotide binding"/>
    <property type="evidence" value="ECO:0007669"/>
    <property type="project" value="UniProtKB-KW"/>
</dbReference>
<keyword evidence="4" id="KW-0479">Metal-binding</keyword>
<organism evidence="9 10">
    <name type="scientific">Protopolystoma xenopodis</name>
    <dbReference type="NCBI Taxonomy" id="117903"/>
    <lineage>
        <taxon>Eukaryota</taxon>
        <taxon>Metazoa</taxon>
        <taxon>Spiralia</taxon>
        <taxon>Lophotrochozoa</taxon>
        <taxon>Platyhelminthes</taxon>
        <taxon>Monogenea</taxon>
        <taxon>Polyopisthocotylea</taxon>
        <taxon>Polystomatidea</taxon>
        <taxon>Polystomatidae</taxon>
        <taxon>Protopolystoma</taxon>
    </lineage>
</organism>
<evidence type="ECO:0000313" key="10">
    <source>
        <dbReference type="Proteomes" id="UP000784294"/>
    </source>
</evidence>
<dbReference type="GO" id="GO:0000287">
    <property type="term" value="F:magnesium ion binding"/>
    <property type="evidence" value="ECO:0007669"/>
    <property type="project" value="InterPro"/>
</dbReference>
<keyword evidence="7" id="KW-0460">Magnesium</keyword>
<keyword evidence="5" id="KW-0547">Nucleotide-binding</keyword>
<comment type="catalytic activity">
    <reaction evidence="1">
        <text>a ribonucleoside 5'-phosphate + H2O = a ribonucleoside + phosphate</text>
        <dbReference type="Rhea" id="RHEA:12484"/>
        <dbReference type="ChEBI" id="CHEBI:15377"/>
        <dbReference type="ChEBI" id="CHEBI:18254"/>
        <dbReference type="ChEBI" id="CHEBI:43474"/>
        <dbReference type="ChEBI" id="CHEBI:58043"/>
        <dbReference type="EC" id="3.1.3.5"/>
    </reaction>
</comment>
<keyword evidence="8" id="KW-0546">Nucleotide metabolism</keyword>
<dbReference type="GO" id="GO:0005737">
    <property type="term" value="C:cytoplasm"/>
    <property type="evidence" value="ECO:0007669"/>
    <property type="project" value="InterPro"/>
</dbReference>
<evidence type="ECO:0000256" key="6">
    <source>
        <dbReference type="ARBA" id="ARBA00022801"/>
    </source>
</evidence>
<accession>A0A448WX43</accession>
<evidence type="ECO:0000256" key="3">
    <source>
        <dbReference type="ARBA" id="ARBA00012643"/>
    </source>
</evidence>
<dbReference type="PANTHER" id="PTHR13045">
    <property type="entry name" value="5'-NUCLEOTIDASE"/>
    <property type="match status" value="1"/>
</dbReference>
<dbReference type="PANTHER" id="PTHR13045:SF0">
    <property type="entry name" value="7-METHYLGUANOSINE PHOSPHATE-SPECIFIC 5'-NUCLEOTIDASE"/>
    <property type="match status" value="1"/>
</dbReference>
<protein>
    <recommendedName>
        <fullName evidence="3">5'-nucleotidase</fullName>
        <ecNumber evidence="3">3.1.3.5</ecNumber>
    </recommendedName>
</protein>
<reference evidence="9" key="1">
    <citation type="submission" date="2018-11" db="EMBL/GenBank/DDBJ databases">
        <authorList>
            <consortium name="Pathogen Informatics"/>
        </authorList>
    </citation>
    <scope>NUCLEOTIDE SEQUENCE</scope>
</reference>
<dbReference type="Gene3D" id="3.40.50.1000">
    <property type="entry name" value="HAD superfamily/HAD-like"/>
    <property type="match status" value="1"/>
</dbReference>
<evidence type="ECO:0000256" key="8">
    <source>
        <dbReference type="ARBA" id="ARBA00023080"/>
    </source>
</evidence>
<dbReference type="EC" id="3.1.3.5" evidence="3"/>
<comment type="similarity">
    <text evidence="2">Belongs to the pyrimidine 5'-nucleotidase family.</text>
</comment>
<evidence type="ECO:0000313" key="9">
    <source>
        <dbReference type="EMBL" id="VEL22336.1"/>
    </source>
</evidence>
<dbReference type="GO" id="GO:0009117">
    <property type="term" value="P:nucleotide metabolic process"/>
    <property type="evidence" value="ECO:0007669"/>
    <property type="project" value="UniProtKB-KW"/>
</dbReference>
<comment type="caution">
    <text evidence="9">The sequence shown here is derived from an EMBL/GenBank/DDBJ whole genome shotgun (WGS) entry which is preliminary data.</text>
</comment>
<dbReference type="InterPro" id="IPR006434">
    <property type="entry name" value="Pyrimidine_nucleotidase_eu"/>
</dbReference>
<proteinExistence type="inferred from homology"/>
<gene>
    <name evidence="9" type="ORF">PXEA_LOCUS15776</name>
</gene>
<evidence type="ECO:0000256" key="5">
    <source>
        <dbReference type="ARBA" id="ARBA00022741"/>
    </source>
</evidence>
<keyword evidence="10" id="KW-1185">Reference proteome</keyword>
<dbReference type="Proteomes" id="UP000784294">
    <property type="component" value="Unassembled WGS sequence"/>
</dbReference>
<evidence type="ECO:0000256" key="1">
    <source>
        <dbReference type="ARBA" id="ARBA00000815"/>
    </source>
</evidence>
<dbReference type="SUPFAM" id="SSF56784">
    <property type="entry name" value="HAD-like"/>
    <property type="match status" value="1"/>
</dbReference>
<dbReference type="EMBL" id="CAAALY010055895">
    <property type="protein sequence ID" value="VEL22336.1"/>
    <property type="molecule type" value="Genomic_DNA"/>
</dbReference>
<keyword evidence="6" id="KW-0378">Hydrolase</keyword>
<dbReference type="InterPro" id="IPR036412">
    <property type="entry name" value="HAD-like_sf"/>
</dbReference>
<dbReference type="Pfam" id="PF05822">
    <property type="entry name" value="UMPH-1"/>
    <property type="match status" value="1"/>
</dbReference>